<dbReference type="EMBL" id="CP016616">
    <property type="protein sequence ID" value="ANY76817.1"/>
    <property type="molecule type" value="Genomic_DNA"/>
</dbReference>
<gene>
    <name evidence="1" type="ORF">BB934_00105</name>
</gene>
<dbReference type="KEGG" id="moc:BB934_00105"/>
<dbReference type="OrthoDB" id="2086138at2"/>
<proteinExistence type="predicted"/>
<reference evidence="1" key="1">
    <citation type="submission" date="2016-07" db="EMBL/GenBank/DDBJ databases">
        <title>Microvirga ossetica sp. nov. a new species of rhizobia isolated from root nodules of the legume species Vicia alpestris Steven originated from North Ossetia region in the Caucasus.</title>
        <authorList>
            <person name="Safronova V.I."/>
            <person name="Kuznetsova I.G."/>
            <person name="Sazanova A.L."/>
            <person name="Belimov A."/>
            <person name="Andronov E."/>
            <person name="Osledkin Y.S."/>
            <person name="Onishchuk O.P."/>
            <person name="Kurchak O.N."/>
            <person name="Shaposhnikov A.I."/>
            <person name="Willems A."/>
            <person name="Tikhonovich I.A."/>
        </authorList>
    </citation>
    <scope>NUCLEOTIDE SEQUENCE [LARGE SCALE GENOMIC DNA]</scope>
    <source>
        <strain evidence="1">V5/3M</strain>
    </source>
</reference>
<sequence>MADSVRQGLILRGEGGRFLPGSASRGRPKGSRSRLARAFVDDAYAVWQEHGKAALETLAREDPGMFVRIMAGITLHSLSRAKPTVPDEGEDGGP</sequence>
<accession>A0A1B2EA63</accession>
<protein>
    <submittedName>
        <fullName evidence="1">Uncharacterized protein</fullName>
    </submittedName>
</protein>
<dbReference type="RefSeq" id="WP_099507754.1">
    <property type="nucleotide sequence ID" value="NZ_CP016616.1"/>
</dbReference>
<name>A0A1B2EA63_9HYPH</name>
<organism evidence="1">
    <name type="scientific">Microvirga ossetica</name>
    <dbReference type="NCBI Taxonomy" id="1882682"/>
    <lineage>
        <taxon>Bacteria</taxon>
        <taxon>Pseudomonadati</taxon>
        <taxon>Pseudomonadota</taxon>
        <taxon>Alphaproteobacteria</taxon>
        <taxon>Hyphomicrobiales</taxon>
        <taxon>Methylobacteriaceae</taxon>
        <taxon>Microvirga</taxon>
    </lineage>
</organism>
<dbReference type="AlphaFoldDB" id="A0A1B2EA63"/>
<evidence type="ECO:0000313" key="1">
    <source>
        <dbReference type="EMBL" id="ANY76817.1"/>
    </source>
</evidence>